<feature type="transmembrane region" description="Helical" evidence="8">
    <location>
        <begin position="260"/>
        <end position="283"/>
    </location>
</feature>
<evidence type="ECO:0000256" key="1">
    <source>
        <dbReference type="ARBA" id="ARBA00004141"/>
    </source>
</evidence>
<dbReference type="AlphaFoldDB" id="A0A9D4RCC6"/>
<keyword evidence="5" id="KW-0560">Oxidoreductase</keyword>
<feature type="domain" description="Cytochrome b5 heme-binding" evidence="9">
    <location>
        <begin position="20"/>
        <end position="97"/>
    </location>
</feature>
<dbReference type="EMBL" id="JAIWYP010000002">
    <property type="protein sequence ID" value="KAH3861557.1"/>
    <property type="molecule type" value="Genomic_DNA"/>
</dbReference>
<protein>
    <recommendedName>
        <fullName evidence="9">Cytochrome b5 heme-binding domain-containing protein</fullName>
    </recommendedName>
</protein>
<accession>A0A9D4RCC6</accession>
<dbReference type="PANTHER" id="PTHR19353:SF88">
    <property type="entry name" value="DELTA(5) FATTY ACID DESATURASE FAT-4"/>
    <property type="match status" value="1"/>
</dbReference>
<name>A0A9D4RCC6_DREPO</name>
<keyword evidence="6" id="KW-0443">Lipid metabolism</keyword>
<comment type="subcellular location">
    <subcellularLocation>
        <location evidence="1">Membrane</location>
        <topology evidence="1">Multi-pass membrane protein</topology>
    </subcellularLocation>
</comment>
<dbReference type="GO" id="GO:0006629">
    <property type="term" value="P:lipid metabolic process"/>
    <property type="evidence" value="ECO:0007669"/>
    <property type="project" value="UniProtKB-KW"/>
</dbReference>
<dbReference type="Gene3D" id="3.10.120.10">
    <property type="entry name" value="Cytochrome b5-like heme/steroid binding domain"/>
    <property type="match status" value="1"/>
</dbReference>
<dbReference type="GO" id="GO:0016717">
    <property type="term" value="F:oxidoreductase activity, acting on paired donors, with oxidation of a pair of donors resulting in the reduction of molecular oxygen to two molecules of water"/>
    <property type="evidence" value="ECO:0007669"/>
    <property type="project" value="TreeGrafter"/>
</dbReference>
<dbReference type="PANTHER" id="PTHR19353">
    <property type="entry name" value="FATTY ACID DESATURASE 2"/>
    <property type="match status" value="1"/>
</dbReference>
<keyword evidence="3 8" id="KW-0812">Transmembrane</keyword>
<evidence type="ECO:0000256" key="6">
    <source>
        <dbReference type="ARBA" id="ARBA00023098"/>
    </source>
</evidence>
<feature type="transmembrane region" description="Helical" evidence="8">
    <location>
        <begin position="127"/>
        <end position="149"/>
    </location>
</feature>
<evidence type="ECO:0000313" key="11">
    <source>
        <dbReference type="Proteomes" id="UP000828390"/>
    </source>
</evidence>
<dbReference type="Pfam" id="PF00173">
    <property type="entry name" value="Cyt-b5"/>
    <property type="match status" value="1"/>
</dbReference>
<dbReference type="SUPFAM" id="SSF55856">
    <property type="entry name" value="Cytochrome b5-like heme/steroid binding domain"/>
    <property type="match status" value="1"/>
</dbReference>
<keyword evidence="4 8" id="KW-1133">Transmembrane helix</keyword>
<dbReference type="OrthoDB" id="260091at2759"/>
<sequence length="441" mass="51298">MGRGGQKRDVIASDRSRAGSDVLTWAEISRHVTNNDRWIVIGGEVYDVTEWSKKHPGGPRLIGHYAGQDATDAFGAFHNNGDHVRKFLKPLHVGSVEGYTDNDLDKDFRELKSTAVKMGWFQPSYTFYTLVVGHVVLFQVLTYMVLHWFDVTWWSVLLSLACFTIAQSQAGWTQHDFGHLSVFKHSWLDHGVHHFLIGIIMGASSSWWNHMHYQHHAKPNVINKDPDVRLEQLFVVGDEMPKTVAKKKKKSMPFNLQHKYFFALGPPLLYPVYFQIMLFRHMITRRLWNELTYSMVFYISYIYLFVPKLGFFGAVAMYFAMRCLESHWFTWVSQSNHIPMTVRSDQSLPWLVMQLNATCDIEKSPFNDWFTGHLNFQIEHHLFPTMPRHNLYKVAPLVQSLCKKHGIPYTVKPLLQSFVDIVRSLKVSGEMWKEAYEEIHS</sequence>
<dbReference type="Proteomes" id="UP000828390">
    <property type="component" value="Unassembled WGS sequence"/>
</dbReference>
<feature type="transmembrane region" description="Helical" evidence="8">
    <location>
        <begin position="191"/>
        <end position="208"/>
    </location>
</feature>
<dbReference type="InterPro" id="IPR005804">
    <property type="entry name" value="FA_desaturase_dom"/>
</dbReference>
<dbReference type="InterPro" id="IPR012171">
    <property type="entry name" value="Fatty_acid_desaturase"/>
</dbReference>
<dbReference type="PROSITE" id="PS50255">
    <property type="entry name" value="CYTOCHROME_B5_2"/>
    <property type="match status" value="1"/>
</dbReference>
<feature type="transmembrane region" description="Helical" evidence="8">
    <location>
        <begin position="295"/>
        <end position="320"/>
    </location>
</feature>
<dbReference type="InterPro" id="IPR036400">
    <property type="entry name" value="Cyt_B5-like_heme/steroid_sf"/>
</dbReference>
<dbReference type="PIRSF" id="PIRSF015921">
    <property type="entry name" value="FA_sphinglp_des"/>
    <property type="match status" value="1"/>
</dbReference>
<organism evidence="10 11">
    <name type="scientific">Dreissena polymorpha</name>
    <name type="common">Zebra mussel</name>
    <name type="synonym">Mytilus polymorpha</name>
    <dbReference type="NCBI Taxonomy" id="45954"/>
    <lineage>
        <taxon>Eukaryota</taxon>
        <taxon>Metazoa</taxon>
        <taxon>Spiralia</taxon>
        <taxon>Lophotrochozoa</taxon>
        <taxon>Mollusca</taxon>
        <taxon>Bivalvia</taxon>
        <taxon>Autobranchia</taxon>
        <taxon>Heteroconchia</taxon>
        <taxon>Euheterodonta</taxon>
        <taxon>Imparidentia</taxon>
        <taxon>Neoheterodontei</taxon>
        <taxon>Myida</taxon>
        <taxon>Dreissenoidea</taxon>
        <taxon>Dreissenidae</taxon>
        <taxon>Dreissena</taxon>
    </lineage>
</organism>
<evidence type="ECO:0000256" key="2">
    <source>
        <dbReference type="ARBA" id="ARBA00009295"/>
    </source>
</evidence>
<dbReference type="GO" id="GO:0016020">
    <property type="term" value="C:membrane"/>
    <property type="evidence" value="ECO:0007669"/>
    <property type="project" value="UniProtKB-SubCell"/>
</dbReference>
<reference evidence="10" key="1">
    <citation type="journal article" date="2019" name="bioRxiv">
        <title>The Genome of the Zebra Mussel, Dreissena polymorpha: A Resource for Invasive Species Research.</title>
        <authorList>
            <person name="McCartney M.A."/>
            <person name="Auch B."/>
            <person name="Kono T."/>
            <person name="Mallez S."/>
            <person name="Zhang Y."/>
            <person name="Obille A."/>
            <person name="Becker A."/>
            <person name="Abrahante J.E."/>
            <person name="Garbe J."/>
            <person name="Badalamenti J.P."/>
            <person name="Herman A."/>
            <person name="Mangelson H."/>
            <person name="Liachko I."/>
            <person name="Sullivan S."/>
            <person name="Sone E.D."/>
            <person name="Koren S."/>
            <person name="Silverstein K.A.T."/>
            <person name="Beckman K.B."/>
            <person name="Gohl D.M."/>
        </authorList>
    </citation>
    <scope>NUCLEOTIDE SEQUENCE</scope>
    <source>
        <strain evidence="10">Duluth1</strain>
        <tissue evidence="10">Whole animal</tissue>
    </source>
</reference>
<reference evidence="10" key="2">
    <citation type="submission" date="2020-11" db="EMBL/GenBank/DDBJ databases">
        <authorList>
            <person name="McCartney M.A."/>
            <person name="Auch B."/>
            <person name="Kono T."/>
            <person name="Mallez S."/>
            <person name="Becker A."/>
            <person name="Gohl D.M."/>
            <person name="Silverstein K.A.T."/>
            <person name="Koren S."/>
            <person name="Bechman K.B."/>
            <person name="Herman A."/>
            <person name="Abrahante J.E."/>
            <person name="Garbe J."/>
        </authorList>
    </citation>
    <scope>NUCLEOTIDE SEQUENCE</scope>
    <source>
        <strain evidence="10">Duluth1</strain>
        <tissue evidence="10">Whole animal</tissue>
    </source>
</reference>
<dbReference type="SMART" id="SM01117">
    <property type="entry name" value="Cyt-b5"/>
    <property type="match status" value="1"/>
</dbReference>
<keyword evidence="7 8" id="KW-0472">Membrane</keyword>
<dbReference type="Pfam" id="PF00487">
    <property type="entry name" value="FA_desaturase"/>
    <property type="match status" value="1"/>
</dbReference>
<proteinExistence type="inferred from homology"/>
<evidence type="ECO:0000256" key="5">
    <source>
        <dbReference type="ARBA" id="ARBA00023002"/>
    </source>
</evidence>
<evidence type="ECO:0000259" key="9">
    <source>
        <dbReference type="PROSITE" id="PS50255"/>
    </source>
</evidence>
<dbReference type="CDD" id="cd03506">
    <property type="entry name" value="Delta6-FADS-like"/>
    <property type="match status" value="1"/>
</dbReference>
<gene>
    <name evidence="10" type="ORF">DPMN_024489</name>
</gene>
<comment type="caution">
    <text evidence="10">The sequence shown here is derived from an EMBL/GenBank/DDBJ whole genome shotgun (WGS) entry which is preliminary data.</text>
</comment>
<evidence type="ECO:0000256" key="7">
    <source>
        <dbReference type="ARBA" id="ARBA00023136"/>
    </source>
</evidence>
<dbReference type="InterPro" id="IPR001199">
    <property type="entry name" value="Cyt_B5-like_heme/steroid-bd"/>
</dbReference>
<evidence type="ECO:0000256" key="3">
    <source>
        <dbReference type="ARBA" id="ARBA00022692"/>
    </source>
</evidence>
<keyword evidence="11" id="KW-1185">Reference proteome</keyword>
<evidence type="ECO:0000313" key="10">
    <source>
        <dbReference type="EMBL" id="KAH3861557.1"/>
    </source>
</evidence>
<evidence type="ECO:0000256" key="4">
    <source>
        <dbReference type="ARBA" id="ARBA00022989"/>
    </source>
</evidence>
<comment type="similarity">
    <text evidence="2">Belongs to the fatty acid desaturase type 1 family.</text>
</comment>
<evidence type="ECO:0000256" key="8">
    <source>
        <dbReference type="SAM" id="Phobius"/>
    </source>
</evidence>